<dbReference type="RefSeq" id="WP_124739637.1">
    <property type="nucleotide sequence ID" value="NZ_CP034086.1"/>
</dbReference>
<evidence type="ECO:0000313" key="4">
    <source>
        <dbReference type="Proteomes" id="UP000273982"/>
    </source>
</evidence>
<sequence>MPRRFKPGDPVSWKTSQGVTTGKVVKKVTARARVKGHVAEASPDDPQYLVESGKTGARAIHKPKALKKDER</sequence>
<dbReference type="InterPro" id="IPR021331">
    <property type="entry name" value="Hva1_TUDOR"/>
</dbReference>
<reference evidence="3 4" key="1">
    <citation type="submission" date="2018-11" db="EMBL/GenBank/DDBJ databases">
        <title>Genome squencing of methanotrophic bacteria isolated from alkaline groundwater in Korea.</title>
        <authorList>
            <person name="Nguyen L.N."/>
        </authorList>
    </citation>
    <scope>NUCLEOTIDE SEQUENCE [LARGE SCALE GENOMIC DNA]</scope>
    <source>
        <strain evidence="3 4">GW6</strain>
    </source>
</reference>
<evidence type="ECO:0000259" key="2">
    <source>
        <dbReference type="Pfam" id="PF11160"/>
    </source>
</evidence>
<feature type="region of interest" description="Disordered" evidence="1">
    <location>
        <begin position="37"/>
        <end position="71"/>
    </location>
</feature>
<name>A0A3G8MB09_9HYPH</name>
<evidence type="ECO:0000313" key="3">
    <source>
        <dbReference type="EMBL" id="AZG78028.1"/>
    </source>
</evidence>
<accession>A0A3G8MB09</accession>
<dbReference type="KEGG" id="mros:EHO51_15490"/>
<gene>
    <name evidence="3" type="ORF">EHO51_15490</name>
</gene>
<protein>
    <submittedName>
        <fullName evidence="3">DUF2945 domain-containing protein</fullName>
    </submittedName>
</protein>
<evidence type="ECO:0000256" key="1">
    <source>
        <dbReference type="SAM" id="MobiDB-lite"/>
    </source>
</evidence>
<feature type="domain" description="Hypervirulence associated protein TUDOR" evidence="2">
    <location>
        <begin position="8"/>
        <end position="66"/>
    </location>
</feature>
<dbReference type="Proteomes" id="UP000273982">
    <property type="component" value="Chromosome"/>
</dbReference>
<organism evidence="3 4">
    <name type="scientific">Methylocystis rosea</name>
    <dbReference type="NCBI Taxonomy" id="173366"/>
    <lineage>
        <taxon>Bacteria</taxon>
        <taxon>Pseudomonadati</taxon>
        <taxon>Pseudomonadota</taxon>
        <taxon>Alphaproteobacteria</taxon>
        <taxon>Hyphomicrobiales</taxon>
        <taxon>Methylocystaceae</taxon>
        <taxon>Methylocystis</taxon>
    </lineage>
</organism>
<dbReference type="EMBL" id="CP034086">
    <property type="protein sequence ID" value="AZG78028.1"/>
    <property type="molecule type" value="Genomic_DNA"/>
</dbReference>
<dbReference type="Gene3D" id="2.30.30.1060">
    <property type="match status" value="1"/>
</dbReference>
<dbReference type="Pfam" id="PF11160">
    <property type="entry name" value="Hva1_TUDOR"/>
    <property type="match status" value="1"/>
</dbReference>
<dbReference type="AlphaFoldDB" id="A0A3G8MB09"/>
<proteinExistence type="predicted"/>